<dbReference type="InParanoid" id="A0A2H3ED69"/>
<proteinExistence type="predicted"/>
<dbReference type="EMBL" id="KZ293644">
    <property type="protein sequence ID" value="PBL04191.1"/>
    <property type="molecule type" value="Genomic_DNA"/>
</dbReference>
<accession>A0A2H3ED69</accession>
<dbReference type="Proteomes" id="UP000217790">
    <property type="component" value="Unassembled WGS sequence"/>
</dbReference>
<organism evidence="1 2">
    <name type="scientific">Armillaria gallica</name>
    <name type="common">Bulbous honey fungus</name>
    <name type="synonym">Armillaria bulbosa</name>
    <dbReference type="NCBI Taxonomy" id="47427"/>
    <lineage>
        <taxon>Eukaryota</taxon>
        <taxon>Fungi</taxon>
        <taxon>Dikarya</taxon>
        <taxon>Basidiomycota</taxon>
        <taxon>Agaricomycotina</taxon>
        <taxon>Agaricomycetes</taxon>
        <taxon>Agaricomycetidae</taxon>
        <taxon>Agaricales</taxon>
        <taxon>Marasmiineae</taxon>
        <taxon>Physalacriaceae</taxon>
        <taxon>Armillaria</taxon>
    </lineage>
</organism>
<dbReference type="AlphaFoldDB" id="A0A2H3ED69"/>
<protein>
    <submittedName>
        <fullName evidence="1">Uncharacterized protein</fullName>
    </submittedName>
</protein>
<evidence type="ECO:0000313" key="1">
    <source>
        <dbReference type="EMBL" id="PBL04191.1"/>
    </source>
</evidence>
<reference evidence="2" key="1">
    <citation type="journal article" date="2017" name="Nat. Ecol. Evol.">
        <title>Genome expansion and lineage-specific genetic innovations in the forest pathogenic fungi Armillaria.</title>
        <authorList>
            <person name="Sipos G."/>
            <person name="Prasanna A.N."/>
            <person name="Walter M.C."/>
            <person name="O'Connor E."/>
            <person name="Balint B."/>
            <person name="Krizsan K."/>
            <person name="Kiss B."/>
            <person name="Hess J."/>
            <person name="Varga T."/>
            <person name="Slot J."/>
            <person name="Riley R."/>
            <person name="Boka B."/>
            <person name="Rigling D."/>
            <person name="Barry K."/>
            <person name="Lee J."/>
            <person name="Mihaltcheva S."/>
            <person name="LaButti K."/>
            <person name="Lipzen A."/>
            <person name="Waldron R."/>
            <person name="Moloney N.M."/>
            <person name="Sperisen C."/>
            <person name="Kredics L."/>
            <person name="Vagvoelgyi C."/>
            <person name="Patrignani A."/>
            <person name="Fitzpatrick D."/>
            <person name="Nagy I."/>
            <person name="Doyle S."/>
            <person name="Anderson J.B."/>
            <person name="Grigoriev I.V."/>
            <person name="Gueldener U."/>
            <person name="Muensterkoetter M."/>
            <person name="Nagy L.G."/>
        </authorList>
    </citation>
    <scope>NUCLEOTIDE SEQUENCE [LARGE SCALE GENOMIC DNA]</scope>
    <source>
        <strain evidence="2">Ar21-2</strain>
    </source>
</reference>
<keyword evidence="2" id="KW-1185">Reference proteome</keyword>
<sequence length="302" mass="33326">MALNRSEGTEVSVVFIGSDRQCVWPRLVEVLCQVMARSQLLWNLELHLSSSLIPILSALAGRIPNLHRCMVHFMGDIIFADCQTDAFAIAPRLKQLTLTGFGPGSMFSIPCSSIISYEDVRDCRVGEGVHDSILSISDTHITYYAIFDILTKLHYLTTLALGFTQWYEACEAVVHDIIVALSAIVGEDVIGPYRVAPVLLRLVVTASEPLDDGQGSIGFVWVHFADMVEGQCSHLTGHVGKVSVMVKVGSPFLDFPRMYNEVIMCLVECRQMGHDICVAGYIDGDYMNNIVTDDSFSVDLDN</sequence>
<gene>
    <name evidence="1" type="ORF">ARMGADRAFT_1070663</name>
</gene>
<evidence type="ECO:0000313" key="2">
    <source>
        <dbReference type="Proteomes" id="UP000217790"/>
    </source>
</evidence>
<name>A0A2H3ED69_ARMGA</name>